<dbReference type="VEuPathDB" id="MicrosporidiaDB:M970_090820"/>
<reference evidence="2" key="1">
    <citation type="journal article" date="2013" name="Eukaryot. Cell">
        <title>Extremely Reduced Levels of Heterozygosity in the Vertebrate Pathogen Encephalitozoon cuniculi.</title>
        <authorList>
            <person name="Selman M."/>
            <person name="Sak B."/>
            <person name="Kvac M."/>
            <person name="Farinelli L."/>
            <person name="Weiss L.M."/>
            <person name="Corradi N."/>
        </authorList>
    </citation>
    <scope>NUCLEOTIDE SEQUENCE</scope>
</reference>
<protein>
    <recommendedName>
        <fullName evidence="1">Tr-type G domain-containing protein</fullName>
    </recommendedName>
</protein>
<dbReference type="AlphaFoldDB" id="M1JLP4"/>
<dbReference type="VEuPathDB" id="MicrosporidiaDB:AEWR_090820"/>
<dbReference type="PANTHER" id="PTHR42908:SF6">
    <property type="entry name" value="116 KDA U5 SMALL NUCLEAR RIBONUCLEOPROTEIN COMPONENT"/>
    <property type="match status" value="1"/>
</dbReference>
<dbReference type="VEuPathDB" id="MicrosporidiaDB:AEWQ_090830"/>
<dbReference type="SUPFAM" id="SSF52540">
    <property type="entry name" value="P-loop containing nucleoside triphosphate hydrolases"/>
    <property type="match status" value="1"/>
</dbReference>
<dbReference type="GO" id="GO:0003924">
    <property type="term" value="F:GTPase activity"/>
    <property type="evidence" value="ECO:0007669"/>
    <property type="project" value="InterPro"/>
</dbReference>
<dbReference type="PRINTS" id="PR00315">
    <property type="entry name" value="ELONGATNFCT"/>
</dbReference>
<dbReference type="InterPro" id="IPR027417">
    <property type="entry name" value="P-loop_NTPase"/>
</dbReference>
<evidence type="ECO:0000313" key="2">
    <source>
        <dbReference type="EMBL" id="AGE96434.1"/>
    </source>
</evidence>
<dbReference type="GO" id="GO:0005525">
    <property type="term" value="F:GTP binding"/>
    <property type="evidence" value="ECO:0007669"/>
    <property type="project" value="InterPro"/>
</dbReference>
<proteinExistence type="predicted"/>
<dbReference type="GO" id="GO:0030623">
    <property type="term" value="F:U5 snRNA binding"/>
    <property type="evidence" value="ECO:0007669"/>
    <property type="project" value="TreeGrafter"/>
</dbReference>
<organism evidence="2">
    <name type="scientific">Encephalitozoon cuniculi</name>
    <name type="common">Microsporidian parasite</name>
    <dbReference type="NCBI Taxonomy" id="6035"/>
    <lineage>
        <taxon>Eukaryota</taxon>
        <taxon>Fungi</taxon>
        <taxon>Fungi incertae sedis</taxon>
        <taxon>Microsporidia</taxon>
        <taxon>Unikaryonidae</taxon>
        <taxon>Encephalitozoon</taxon>
    </lineage>
</organism>
<dbReference type="PANTHER" id="PTHR42908">
    <property type="entry name" value="TRANSLATION ELONGATION FACTOR-RELATED"/>
    <property type="match status" value="1"/>
</dbReference>
<dbReference type="SUPFAM" id="SSF54980">
    <property type="entry name" value="EF-G C-terminal domain-like"/>
    <property type="match status" value="1"/>
</dbReference>
<dbReference type="Gene3D" id="3.40.50.300">
    <property type="entry name" value="P-loop containing nucleotide triphosphate hydrolases"/>
    <property type="match status" value="1"/>
</dbReference>
<name>M1JLP4_ENCCN</name>
<dbReference type="InterPro" id="IPR000795">
    <property type="entry name" value="T_Tr_GTP-bd_dom"/>
</dbReference>
<dbReference type="GO" id="GO:0071007">
    <property type="term" value="C:U2-type catalytic step 2 spliceosome"/>
    <property type="evidence" value="ECO:0007669"/>
    <property type="project" value="TreeGrafter"/>
</dbReference>
<sequence>MEEDGMDVEIIEHHPEILGSRESLYRRKQRLRDVEERDLSYFDFIGQNECRKVVVGLFGFKGAGKTALGKVLGGRSVIRGTKACFPTETPYEAERGCTVHVHPTTVFLSGENGISRIMTLLDTSGHMDLMSETIRVLGQIDVAVLVFDVRDDLSLQYELILDAIGENSKPLVVVFNKMDLVEEEFGDLVARRLGHLRGIIGARVHPREWFVGSVKDARISRMGEQATGLAEDSEDGLDGLIEEIFWQVPVEHICDCKAECLVGFLCVEGMVLCNMVPRDDISIGSVVTVQNVDLVVEKLYLPFPGCLVESKTVRSNVGVLVKALEDPLRRVVLSSSQESLMSMARKVLERKTVVYTNPGFLEIPGPVVRVRVNPADKEGFLGEAWKLELVYRDLEIAGECLSGNGELFMDAVLYDLRNSLGVRFEVLSVSSNLKEVFGGSFREEAESLVIEGGQATGAKCWCPGEIERRILEAGPLLGEPVVHSYLKVSSRSGDVGLECLRKVGNSVAKHTAVLEPLYLVEITHAKDAEDLVSEVISSSFGEVIHQSRFPFSTLESTLCYLPVPESFGFETDLRVYSCSTADCVKMPLYWRPVNDRNRSSRLAKFIREIRRPRDS</sequence>
<dbReference type="GO" id="GO:0000398">
    <property type="term" value="P:mRNA splicing, via spliceosome"/>
    <property type="evidence" value="ECO:0007669"/>
    <property type="project" value="TreeGrafter"/>
</dbReference>
<accession>M1JLP4</accession>
<dbReference type="VEuPathDB" id="MicrosporidiaDB:ECU09_0810"/>
<dbReference type="GO" id="GO:0046540">
    <property type="term" value="C:U4/U6 x U5 tri-snRNP complex"/>
    <property type="evidence" value="ECO:0007669"/>
    <property type="project" value="TreeGrafter"/>
</dbReference>
<dbReference type="Gene3D" id="3.30.70.240">
    <property type="match status" value="1"/>
</dbReference>
<dbReference type="GO" id="GO:0005829">
    <property type="term" value="C:cytosol"/>
    <property type="evidence" value="ECO:0007669"/>
    <property type="project" value="TreeGrafter"/>
</dbReference>
<feature type="domain" description="Tr-type G" evidence="1">
    <location>
        <begin position="62"/>
        <end position="191"/>
    </location>
</feature>
<dbReference type="VEuPathDB" id="MicrosporidiaDB:AEWD_090840"/>
<dbReference type="InterPro" id="IPR005225">
    <property type="entry name" value="Small_GTP-bd"/>
</dbReference>
<dbReference type="EMBL" id="KC513619">
    <property type="protein sequence ID" value="AGE96434.1"/>
    <property type="molecule type" value="Genomic_DNA"/>
</dbReference>
<dbReference type="Pfam" id="PF00009">
    <property type="entry name" value="GTP_EFTU"/>
    <property type="match status" value="1"/>
</dbReference>
<dbReference type="NCBIfam" id="TIGR00231">
    <property type="entry name" value="small_GTP"/>
    <property type="match status" value="1"/>
</dbReference>
<evidence type="ECO:0000259" key="1">
    <source>
        <dbReference type="Pfam" id="PF00009"/>
    </source>
</evidence>
<dbReference type="InterPro" id="IPR035647">
    <property type="entry name" value="EFG_III/V"/>
</dbReference>